<comment type="caution">
    <text evidence="1">The sequence shown here is derived from an EMBL/GenBank/DDBJ whole genome shotgun (WGS) entry which is preliminary data.</text>
</comment>
<gene>
    <name evidence="1" type="ORF">HDF23_000548</name>
</gene>
<dbReference type="RefSeq" id="WP_245834593.1">
    <property type="nucleotide sequence ID" value="NZ_FTMG01000001.1"/>
</dbReference>
<reference evidence="1 2" key="1">
    <citation type="submission" date="2020-08" db="EMBL/GenBank/DDBJ databases">
        <title>Genomic Encyclopedia of Type Strains, Phase IV (KMG-V): Genome sequencing to study the core and pangenomes of soil and plant-associated prokaryotes.</title>
        <authorList>
            <person name="Whitman W."/>
        </authorList>
    </citation>
    <scope>NUCLEOTIDE SEQUENCE [LARGE SCALE GENOMIC DNA]</scope>
    <source>
        <strain evidence="1 2">ANJLi2</strain>
    </source>
</reference>
<dbReference type="Proteomes" id="UP000541583">
    <property type="component" value="Unassembled WGS sequence"/>
</dbReference>
<name>A0ABR6PDX8_9SPHI</name>
<evidence type="ECO:0000313" key="1">
    <source>
        <dbReference type="EMBL" id="MBB6107818.1"/>
    </source>
</evidence>
<dbReference type="EMBL" id="JACHCB010000001">
    <property type="protein sequence ID" value="MBB6107818.1"/>
    <property type="molecule type" value="Genomic_DNA"/>
</dbReference>
<sequence length="173" mass="19563">MIIRISVAFATARCLFVIQKVSCPSRGEIKKLATHFFMGNPKKLTGRPQLREGKRSKRIIARFTEDEYNDVAELEKQLGITKTDLIRIRVLSGVKEIVINSRELIQHLDKVGAELGRIGNNINQLAKHANTLKLQGALNPVTISKFNALFEDYIKVQQLLEISLRKIIRAMGI</sequence>
<accession>A0ABR6PDX8</accession>
<dbReference type="InterPro" id="IPR053842">
    <property type="entry name" value="NikA-like"/>
</dbReference>
<organism evidence="1 2">
    <name type="scientific">Mucilaginibacter lappiensis</name>
    <dbReference type="NCBI Taxonomy" id="354630"/>
    <lineage>
        <taxon>Bacteria</taxon>
        <taxon>Pseudomonadati</taxon>
        <taxon>Bacteroidota</taxon>
        <taxon>Sphingobacteriia</taxon>
        <taxon>Sphingobacteriales</taxon>
        <taxon>Sphingobacteriaceae</taxon>
        <taxon>Mucilaginibacter</taxon>
    </lineage>
</organism>
<protein>
    <recommendedName>
        <fullName evidence="3">Mobilisation protein (MobC)</fullName>
    </recommendedName>
</protein>
<evidence type="ECO:0000313" key="2">
    <source>
        <dbReference type="Proteomes" id="UP000541583"/>
    </source>
</evidence>
<evidence type="ECO:0008006" key="3">
    <source>
        <dbReference type="Google" id="ProtNLM"/>
    </source>
</evidence>
<proteinExistence type="predicted"/>
<keyword evidence="2" id="KW-1185">Reference proteome</keyword>
<dbReference type="Pfam" id="PF21983">
    <property type="entry name" value="NikA-like"/>
    <property type="match status" value="1"/>
</dbReference>